<dbReference type="InterPro" id="IPR016149">
    <property type="entry name" value="Casein_kin_II_reg-sub_N"/>
</dbReference>
<dbReference type="VEuPathDB" id="TrichDB:TVAGG3_0075290"/>
<dbReference type="Gene3D" id="1.10.1820.10">
    <property type="entry name" value="protein kinase ck2 holoenzyme, chain C, domain 1"/>
    <property type="match status" value="1"/>
</dbReference>
<dbReference type="AlphaFoldDB" id="A2F1B4"/>
<comment type="subunit">
    <text evidence="2">Tetramer of two alpha and two beta subunits.</text>
</comment>
<dbReference type="OrthoDB" id="3971593at2759"/>
<keyword evidence="4" id="KW-1185">Reference proteome</keyword>
<dbReference type="FunFam" id="2.20.25.20:FF:000001">
    <property type="entry name" value="Casein kinase II subunit beta"/>
    <property type="match status" value="1"/>
</dbReference>
<dbReference type="STRING" id="5722.A2F1B4"/>
<evidence type="ECO:0000256" key="2">
    <source>
        <dbReference type="RuleBase" id="RU361268"/>
    </source>
</evidence>
<dbReference type="PRINTS" id="PR00472">
    <property type="entry name" value="CASNKINASEII"/>
</dbReference>
<dbReference type="GO" id="GO:0019887">
    <property type="term" value="F:protein kinase regulator activity"/>
    <property type="evidence" value="ECO:0000318"/>
    <property type="project" value="GO_Central"/>
</dbReference>
<comment type="similarity">
    <text evidence="1 2">Belongs to the casein kinase 2 subunit beta family.</text>
</comment>
<dbReference type="RefSeq" id="XP_001314085.1">
    <property type="nucleotide sequence ID" value="XM_001314077.1"/>
</dbReference>
<dbReference type="SMR" id="A2F1B4"/>
<dbReference type="Proteomes" id="UP000001542">
    <property type="component" value="Unassembled WGS sequence"/>
</dbReference>
<dbReference type="FunFam" id="1.10.1820.10:FF:000005">
    <property type="entry name" value="Casein kinase II subunit beta"/>
    <property type="match status" value="1"/>
</dbReference>
<sequence length="211" mass="24743">MSESRYENFKKYFFDPSPTSWICEIDNDYLLSQVSYYGLSQYITYYSHCCAALRGKKIDISECDDAKKERFIKNCIKLYGLLHGRFILTEEGCYQMEKKYMAGLFGTCPRYSCKRQNLLPIGLTTIPETDTVKLYCPRCHDIYESTSNYDAAYFGPDFPIMFLKMNKMPLHNNFIPFNVNAYANNKLGAPDVERRLVRWSEKAKEKDDEQK</sequence>
<evidence type="ECO:0000256" key="1">
    <source>
        <dbReference type="ARBA" id="ARBA00006941"/>
    </source>
</evidence>
<reference evidence="3" key="1">
    <citation type="submission" date="2006-10" db="EMBL/GenBank/DDBJ databases">
        <authorList>
            <person name="Amadeo P."/>
            <person name="Zhao Q."/>
            <person name="Wortman J."/>
            <person name="Fraser-Liggett C."/>
            <person name="Carlton J."/>
        </authorList>
    </citation>
    <scope>NUCLEOTIDE SEQUENCE</scope>
    <source>
        <strain evidence="3">G3</strain>
    </source>
</reference>
<evidence type="ECO:0000313" key="4">
    <source>
        <dbReference type="Proteomes" id="UP000001542"/>
    </source>
</evidence>
<gene>
    <name evidence="3" type="ORF">TVAG_395250</name>
</gene>
<proteinExistence type="inferred from homology"/>
<dbReference type="GO" id="GO:0005737">
    <property type="term" value="C:cytoplasm"/>
    <property type="evidence" value="ECO:0000318"/>
    <property type="project" value="GO_Central"/>
</dbReference>
<dbReference type="KEGG" id="tva:4759104"/>
<dbReference type="InterPro" id="IPR035991">
    <property type="entry name" value="Casein_kinase_II_beta-like"/>
</dbReference>
<name>A2F1B4_TRIV3</name>
<dbReference type="InterPro" id="IPR000704">
    <property type="entry name" value="Casein_kinase_II_reg-sub"/>
</dbReference>
<dbReference type="PANTHER" id="PTHR11740">
    <property type="entry name" value="CASEIN KINASE II SUBUNIT BETA"/>
    <property type="match status" value="1"/>
</dbReference>
<dbReference type="InParanoid" id="A2F1B4"/>
<reference evidence="3" key="2">
    <citation type="journal article" date="2007" name="Science">
        <title>Draft genome sequence of the sexually transmitted pathogen Trichomonas vaginalis.</title>
        <authorList>
            <person name="Carlton J.M."/>
            <person name="Hirt R.P."/>
            <person name="Silva J.C."/>
            <person name="Delcher A.L."/>
            <person name="Schatz M."/>
            <person name="Zhao Q."/>
            <person name="Wortman J.R."/>
            <person name="Bidwell S.L."/>
            <person name="Alsmark U.C.M."/>
            <person name="Besteiro S."/>
            <person name="Sicheritz-Ponten T."/>
            <person name="Noel C.J."/>
            <person name="Dacks J.B."/>
            <person name="Foster P.G."/>
            <person name="Simillion C."/>
            <person name="Van de Peer Y."/>
            <person name="Miranda-Saavedra D."/>
            <person name="Barton G.J."/>
            <person name="Westrop G.D."/>
            <person name="Mueller S."/>
            <person name="Dessi D."/>
            <person name="Fiori P.L."/>
            <person name="Ren Q."/>
            <person name="Paulsen I."/>
            <person name="Zhang H."/>
            <person name="Bastida-Corcuera F.D."/>
            <person name="Simoes-Barbosa A."/>
            <person name="Brown M.T."/>
            <person name="Hayes R.D."/>
            <person name="Mukherjee M."/>
            <person name="Okumura C.Y."/>
            <person name="Schneider R."/>
            <person name="Smith A.J."/>
            <person name="Vanacova S."/>
            <person name="Villalvazo M."/>
            <person name="Haas B.J."/>
            <person name="Pertea M."/>
            <person name="Feldblyum T.V."/>
            <person name="Utterback T.R."/>
            <person name="Shu C.L."/>
            <person name="Osoegawa K."/>
            <person name="de Jong P.J."/>
            <person name="Hrdy I."/>
            <person name="Horvathova L."/>
            <person name="Zubacova Z."/>
            <person name="Dolezal P."/>
            <person name="Malik S.B."/>
            <person name="Logsdon J.M. Jr."/>
            <person name="Henze K."/>
            <person name="Gupta A."/>
            <person name="Wang C.C."/>
            <person name="Dunne R.L."/>
            <person name="Upcroft J.A."/>
            <person name="Upcroft P."/>
            <person name="White O."/>
            <person name="Salzberg S.L."/>
            <person name="Tang P."/>
            <person name="Chiu C.-H."/>
            <person name="Lee Y.-S."/>
            <person name="Embley T.M."/>
            <person name="Coombs G.H."/>
            <person name="Mottram J.C."/>
            <person name="Tachezy J."/>
            <person name="Fraser-Liggett C.M."/>
            <person name="Johnson P.J."/>
        </authorList>
    </citation>
    <scope>NUCLEOTIDE SEQUENCE [LARGE SCALE GENOMIC DNA]</scope>
    <source>
        <strain evidence="3">G3</strain>
    </source>
</reference>
<dbReference type="eggNOG" id="KOG3092">
    <property type="taxonomic scope" value="Eukaryota"/>
</dbReference>
<evidence type="ECO:0000313" key="3">
    <source>
        <dbReference type="EMBL" id="EAY01278.1"/>
    </source>
</evidence>
<dbReference type="GO" id="GO:0005956">
    <property type="term" value="C:protein kinase CK2 complex"/>
    <property type="evidence" value="ECO:0000318"/>
    <property type="project" value="GO_Central"/>
</dbReference>
<accession>A2F1B4</accession>
<dbReference type="EMBL" id="DS113572">
    <property type="protein sequence ID" value="EAY01278.1"/>
    <property type="molecule type" value="Genomic_DNA"/>
</dbReference>
<dbReference type="PROSITE" id="PS01101">
    <property type="entry name" value="CK2_BETA"/>
    <property type="match status" value="1"/>
</dbReference>
<dbReference type="Gene3D" id="2.20.25.20">
    <property type="match status" value="1"/>
</dbReference>
<dbReference type="SUPFAM" id="SSF57798">
    <property type="entry name" value="Casein kinase II beta subunit"/>
    <property type="match status" value="1"/>
</dbReference>
<organism evidence="3 4">
    <name type="scientific">Trichomonas vaginalis (strain ATCC PRA-98 / G3)</name>
    <dbReference type="NCBI Taxonomy" id="412133"/>
    <lineage>
        <taxon>Eukaryota</taxon>
        <taxon>Metamonada</taxon>
        <taxon>Parabasalia</taxon>
        <taxon>Trichomonadida</taxon>
        <taxon>Trichomonadidae</taxon>
        <taxon>Trichomonas</taxon>
    </lineage>
</organism>
<dbReference type="PANTHER" id="PTHR11740:SF0">
    <property type="entry name" value="CASEIN KINASE II SUBUNIT BETA"/>
    <property type="match status" value="1"/>
</dbReference>
<dbReference type="SMART" id="SM01085">
    <property type="entry name" value="CK_II_beta"/>
    <property type="match status" value="1"/>
</dbReference>
<protein>
    <recommendedName>
        <fullName evidence="2">Casein kinase II subunit beta</fullName>
        <shortName evidence="2">CK II beta</shortName>
    </recommendedName>
</protein>
<dbReference type="VEuPathDB" id="TrichDB:TVAG_395250"/>
<dbReference type="Pfam" id="PF01214">
    <property type="entry name" value="CK_II_beta"/>
    <property type="match status" value="1"/>
</dbReference>